<protein>
    <submittedName>
        <fullName evidence="2">Uncharacterized protein</fullName>
    </submittedName>
</protein>
<organism evidence="2 3">
    <name type="scientific">Adineta steineri</name>
    <dbReference type="NCBI Taxonomy" id="433720"/>
    <lineage>
        <taxon>Eukaryota</taxon>
        <taxon>Metazoa</taxon>
        <taxon>Spiralia</taxon>
        <taxon>Gnathifera</taxon>
        <taxon>Rotifera</taxon>
        <taxon>Eurotatoria</taxon>
        <taxon>Bdelloidea</taxon>
        <taxon>Adinetida</taxon>
        <taxon>Adinetidae</taxon>
        <taxon>Adineta</taxon>
    </lineage>
</organism>
<name>A0A816E133_9BILA</name>
<keyword evidence="3" id="KW-1185">Reference proteome</keyword>
<accession>A0A816E133</accession>
<sequence length="113" mass="12954">MMGCFSVKILKPRRGFDKWSWENYPKMLSWSETLREILHLLFSTIRVAGKLPPAGKDLKSTDAAVLLSKVKFSVDRTHFKNHIGHWCRRNMNPDDNKLLENVNTEAAEQALAG</sequence>
<dbReference type="EMBL" id="CAJNOM010003282">
    <property type="protein sequence ID" value="CAF1643813.1"/>
    <property type="molecule type" value="Genomic_DNA"/>
</dbReference>
<comment type="caution">
    <text evidence="2">The sequence shown here is derived from an EMBL/GenBank/DDBJ whole genome shotgun (WGS) entry which is preliminary data.</text>
</comment>
<gene>
    <name evidence="1" type="ORF">BJG266_LOCUS43039</name>
    <name evidence="2" type="ORF">QVE165_LOCUS59953</name>
</gene>
<dbReference type="AlphaFoldDB" id="A0A816E133"/>
<dbReference type="Proteomes" id="UP000663832">
    <property type="component" value="Unassembled WGS sequence"/>
</dbReference>
<reference evidence="2" key="1">
    <citation type="submission" date="2021-02" db="EMBL/GenBank/DDBJ databases">
        <authorList>
            <person name="Nowell W R."/>
        </authorList>
    </citation>
    <scope>NUCLEOTIDE SEQUENCE</scope>
</reference>
<proteinExistence type="predicted"/>
<evidence type="ECO:0000313" key="3">
    <source>
        <dbReference type="Proteomes" id="UP000663832"/>
    </source>
</evidence>
<dbReference type="EMBL" id="CAJNOI010002941">
    <property type="protein sequence ID" value="CAF1498645.1"/>
    <property type="molecule type" value="Genomic_DNA"/>
</dbReference>
<dbReference type="Proteomes" id="UP000663877">
    <property type="component" value="Unassembled WGS sequence"/>
</dbReference>
<evidence type="ECO:0000313" key="1">
    <source>
        <dbReference type="EMBL" id="CAF1498645.1"/>
    </source>
</evidence>
<dbReference type="OrthoDB" id="10449414at2759"/>
<evidence type="ECO:0000313" key="2">
    <source>
        <dbReference type="EMBL" id="CAF1643813.1"/>
    </source>
</evidence>